<dbReference type="CDD" id="cd00383">
    <property type="entry name" value="trans_reg_C"/>
    <property type="match status" value="1"/>
</dbReference>
<feature type="DNA-binding region" description="OmpR/PhoB-type" evidence="3">
    <location>
        <begin position="128"/>
        <end position="223"/>
    </location>
</feature>
<keyword evidence="7" id="KW-1185">Reference proteome</keyword>
<dbReference type="GO" id="GO:0032993">
    <property type="term" value="C:protein-DNA complex"/>
    <property type="evidence" value="ECO:0007669"/>
    <property type="project" value="TreeGrafter"/>
</dbReference>
<feature type="modified residue" description="4-aspartylphosphate" evidence="2">
    <location>
        <position position="52"/>
    </location>
</feature>
<evidence type="ECO:0000313" key="6">
    <source>
        <dbReference type="EMBL" id="PKW26210.1"/>
    </source>
</evidence>
<dbReference type="Gene3D" id="1.10.10.10">
    <property type="entry name" value="Winged helix-like DNA-binding domain superfamily/Winged helix DNA-binding domain"/>
    <property type="match status" value="1"/>
</dbReference>
<dbReference type="InterPro" id="IPR039420">
    <property type="entry name" value="WalR-like"/>
</dbReference>
<dbReference type="Pfam" id="PF00072">
    <property type="entry name" value="Response_reg"/>
    <property type="match status" value="1"/>
</dbReference>
<gene>
    <name evidence="6" type="ORF">ATL31_1016</name>
</gene>
<dbReference type="InterPro" id="IPR011006">
    <property type="entry name" value="CheY-like_superfamily"/>
</dbReference>
<dbReference type="PROSITE" id="PS51755">
    <property type="entry name" value="OMPR_PHOB"/>
    <property type="match status" value="1"/>
</dbReference>
<dbReference type="Gene3D" id="3.40.50.2300">
    <property type="match status" value="1"/>
</dbReference>
<proteinExistence type="predicted"/>
<comment type="caution">
    <text evidence="6">The sequence shown here is derived from an EMBL/GenBank/DDBJ whole genome shotgun (WGS) entry which is preliminary data.</text>
</comment>
<feature type="domain" description="OmpR/PhoB-type" evidence="5">
    <location>
        <begin position="128"/>
        <end position="223"/>
    </location>
</feature>
<dbReference type="EMBL" id="PJNE01000001">
    <property type="protein sequence ID" value="PKW26210.1"/>
    <property type="molecule type" value="Genomic_DNA"/>
</dbReference>
<accession>A0A2N3YH96</accession>
<dbReference type="InterPro" id="IPR001867">
    <property type="entry name" value="OmpR/PhoB-type_DNA-bd"/>
</dbReference>
<dbReference type="SUPFAM" id="SSF52172">
    <property type="entry name" value="CheY-like"/>
    <property type="match status" value="1"/>
</dbReference>
<evidence type="ECO:0000313" key="7">
    <source>
        <dbReference type="Proteomes" id="UP000233781"/>
    </source>
</evidence>
<evidence type="ECO:0000256" key="3">
    <source>
        <dbReference type="PROSITE-ProRule" id="PRU01091"/>
    </source>
</evidence>
<dbReference type="PANTHER" id="PTHR48111:SF36">
    <property type="entry name" value="TRANSCRIPTIONAL REGULATORY PROTEIN CUTR"/>
    <property type="match status" value="1"/>
</dbReference>
<evidence type="ECO:0000259" key="5">
    <source>
        <dbReference type="PROSITE" id="PS51755"/>
    </source>
</evidence>
<dbReference type="GO" id="GO:0000156">
    <property type="term" value="F:phosphorelay response regulator activity"/>
    <property type="evidence" value="ECO:0007669"/>
    <property type="project" value="TreeGrafter"/>
</dbReference>
<protein>
    <submittedName>
        <fullName evidence="6">DNA-binding response OmpR family regulator</fullName>
    </submittedName>
</protein>
<dbReference type="InterPro" id="IPR036388">
    <property type="entry name" value="WH-like_DNA-bd_sf"/>
</dbReference>
<evidence type="ECO:0000256" key="1">
    <source>
        <dbReference type="ARBA" id="ARBA00023125"/>
    </source>
</evidence>
<dbReference type="InterPro" id="IPR016032">
    <property type="entry name" value="Sig_transdc_resp-reg_C-effctor"/>
</dbReference>
<feature type="domain" description="Response regulatory" evidence="4">
    <location>
        <begin position="3"/>
        <end position="117"/>
    </location>
</feature>
<reference evidence="6 7" key="1">
    <citation type="submission" date="2017-12" db="EMBL/GenBank/DDBJ databases">
        <title>Sequencing the genomes of 1000 Actinobacteria strains.</title>
        <authorList>
            <person name="Klenk H.-P."/>
        </authorList>
    </citation>
    <scope>NUCLEOTIDE SEQUENCE [LARGE SCALE GENOMIC DNA]</scope>
    <source>
        <strain evidence="6 7">DSM 12806</strain>
    </source>
</reference>
<dbReference type="OrthoDB" id="9812490at2"/>
<dbReference type="SUPFAM" id="SSF46894">
    <property type="entry name" value="C-terminal effector domain of the bipartite response regulators"/>
    <property type="match status" value="1"/>
</dbReference>
<dbReference type="SMART" id="SM00448">
    <property type="entry name" value="REC"/>
    <property type="match status" value="1"/>
</dbReference>
<dbReference type="Proteomes" id="UP000233781">
    <property type="component" value="Unassembled WGS sequence"/>
</dbReference>
<dbReference type="GO" id="GO:0000976">
    <property type="term" value="F:transcription cis-regulatory region binding"/>
    <property type="evidence" value="ECO:0007669"/>
    <property type="project" value="TreeGrafter"/>
</dbReference>
<sequence>MGDILIVDDEVKLRTLLARTLASAGHRPVTVPDGESACAHLDAHSTDLVLLDLVMPGMDGLSVLRHVALGESPSPVMVLSGVGDVGTRVQAINEGAVDFVTKPFVVAELVARVNRHLGGPRSVGAETGRFLETGSLRLDIRRRRLETPDGPRALSEREAAVFASLLRRRGDVCTREELLHDIWGYDFDPGSNVLEVCVGRLRGKIGDASVIETVRGVGYVVAAG</sequence>
<dbReference type="GO" id="GO:0006355">
    <property type="term" value="P:regulation of DNA-templated transcription"/>
    <property type="evidence" value="ECO:0007669"/>
    <property type="project" value="InterPro"/>
</dbReference>
<dbReference type="InterPro" id="IPR001789">
    <property type="entry name" value="Sig_transdc_resp-reg_receiver"/>
</dbReference>
<dbReference type="AlphaFoldDB" id="A0A2N3YH96"/>
<keyword evidence="2" id="KW-0597">Phosphoprotein</keyword>
<name>A0A2N3YH96_9MICO</name>
<dbReference type="PROSITE" id="PS50110">
    <property type="entry name" value="RESPONSE_REGULATORY"/>
    <property type="match status" value="1"/>
</dbReference>
<dbReference type="GO" id="GO:0005829">
    <property type="term" value="C:cytosol"/>
    <property type="evidence" value="ECO:0007669"/>
    <property type="project" value="TreeGrafter"/>
</dbReference>
<dbReference type="PANTHER" id="PTHR48111">
    <property type="entry name" value="REGULATOR OF RPOS"/>
    <property type="match status" value="1"/>
</dbReference>
<dbReference type="SMART" id="SM00862">
    <property type="entry name" value="Trans_reg_C"/>
    <property type="match status" value="1"/>
</dbReference>
<evidence type="ECO:0000256" key="2">
    <source>
        <dbReference type="PROSITE-ProRule" id="PRU00169"/>
    </source>
</evidence>
<dbReference type="RefSeq" id="WP_101394814.1">
    <property type="nucleotide sequence ID" value="NZ_PJNE01000001.1"/>
</dbReference>
<evidence type="ECO:0000259" key="4">
    <source>
        <dbReference type="PROSITE" id="PS50110"/>
    </source>
</evidence>
<organism evidence="6 7">
    <name type="scientific">Phycicoccus duodecadis</name>
    <dbReference type="NCBI Taxonomy" id="173053"/>
    <lineage>
        <taxon>Bacteria</taxon>
        <taxon>Bacillati</taxon>
        <taxon>Actinomycetota</taxon>
        <taxon>Actinomycetes</taxon>
        <taxon>Micrococcales</taxon>
        <taxon>Intrasporangiaceae</taxon>
        <taxon>Phycicoccus</taxon>
    </lineage>
</organism>
<dbReference type="Pfam" id="PF00486">
    <property type="entry name" value="Trans_reg_C"/>
    <property type="match status" value="1"/>
</dbReference>
<keyword evidence="1 3" id="KW-0238">DNA-binding</keyword>